<dbReference type="GO" id="GO:0030261">
    <property type="term" value="P:chromosome condensation"/>
    <property type="evidence" value="ECO:0007669"/>
    <property type="project" value="UniProtKB-KW"/>
</dbReference>
<gene>
    <name evidence="5" type="primary">hupA</name>
    <name evidence="5" type="ORF">CPBP_00412</name>
</gene>
<evidence type="ECO:0000313" key="5">
    <source>
        <dbReference type="EMBL" id="QOL19648.1"/>
    </source>
</evidence>
<dbReference type="EMBL" id="CP054719">
    <property type="protein sequence ID" value="QOL19648.1"/>
    <property type="molecule type" value="Genomic_DNA"/>
</dbReference>
<dbReference type="PANTHER" id="PTHR33175">
    <property type="entry name" value="DNA-BINDING PROTEIN HU"/>
    <property type="match status" value="1"/>
</dbReference>
<dbReference type="SMART" id="SM00411">
    <property type="entry name" value="BHL"/>
    <property type="match status" value="1"/>
</dbReference>
<dbReference type="CDD" id="cd13831">
    <property type="entry name" value="HU"/>
    <property type="match status" value="1"/>
</dbReference>
<dbReference type="GO" id="GO:0003677">
    <property type="term" value="F:DNA binding"/>
    <property type="evidence" value="ECO:0007669"/>
    <property type="project" value="UniProtKB-KW"/>
</dbReference>
<evidence type="ECO:0000256" key="4">
    <source>
        <dbReference type="RuleBase" id="RU003939"/>
    </source>
</evidence>
<keyword evidence="6" id="KW-1185">Reference proteome</keyword>
<comment type="similarity">
    <text evidence="1 4">Belongs to the bacterial histone-like protein family.</text>
</comment>
<dbReference type="InterPro" id="IPR020816">
    <property type="entry name" value="Histone-like_DNA-bd_CS"/>
</dbReference>
<dbReference type="PANTHER" id="PTHR33175:SF3">
    <property type="entry name" value="DNA-BINDING PROTEIN HU-BETA"/>
    <property type="match status" value="1"/>
</dbReference>
<evidence type="ECO:0000256" key="3">
    <source>
        <dbReference type="ARBA" id="ARBA00023125"/>
    </source>
</evidence>
<dbReference type="KEGG" id="pbal:CPBP_00412"/>
<dbReference type="SUPFAM" id="SSF47729">
    <property type="entry name" value="IHF-like DNA-binding proteins"/>
    <property type="match status" value="1"/>
</dbReference>
<dbReference type="RefSeq" id="WP_350332398.1">
    <property type="nucleotide sequence ID" value="NZ_CP054719.1"/>
</dbReference>
<protein>
    <submittedName>
        <fullName evidence="5">DNA-binding protein HU 1</fullName>
    </submittedName>
</protein>
<dbReference type="InterPro" id="IPR000119">
    <property type="entry name" value="Hist_DNA-bd"/>
</dbReference>
<evidence type="ECO:0000256" key="2">
    <source>
        <dbReference type="ARBA" id="ARBA00023067"/>
    </source>
</evidence>
<reference evidence="5 6" key="1">
    <citation type="submission" date="2020-06" db="EMBL/GenBank/DDBJ databases">
        <title>The endosymbiont of the kinetoplastid Bodo saltans is a Paracaedibacter-like alpha-proteobacterium possessing a putative toxin-antitoxin system.</title>
        <authorList>
            <person name="Midha S."/>
            <person name="Rigden D.J."/>
            <person name="Siozios S."/>
            <person name="Hurst G.D.D."/>
            <person name="Jackson A.P."/>
        </authorList>
    </citation>
    <scope>NUCLEOTIDE SEQUENCE [LARGE SCALE GENOMIC DNA]</scope>
    <source>
        <strain evidence="5">Lake Konstanz</strain>
    </source>
</reference>
<keyword evidence="2" id="KW-0226">DNA condensation</keyword>
<dbReference type="PROSITE" id="PS00045">
    <property type="entry name" value="HISTONE_LIKE"/>
    <property type="match status" value="1"/>
</dbReference>
<dbReference type="Proteomes" id="UP000594001">
    <property type="component" value="Chromosome"/>
</dbReference>
<dbReference type="Gene3D" id="4.10.520.10">
    <property type="entry name" value="IHF-like DNA-binding proteins"/>
    <property type="match status" value="1"/>
</dbReference>
<keyword evidence="3 5" id="KW-0238">DNA-binding</keyword>
<dbReference type="AlphaFoldDB" id="A0A7L9RTF6"/>
<dbReference type="InterPro" id="IPR010992">
    <property type="entry name" value="IHF-like_DNA-bd_dom_sf"/>
</dbReference>
<organism evidence="5 6">
    <name type="scientific">Candidatus Bodocaedibacter vickermanii</name>
    <dbReference type="NCBI Taxonomy" id="2741701"/>
    <lineage>
        <taxon>Bacteria</taxon>
        <taxon>Pseudomonadati</taxon>
        <taxon>Pseudomonadota</taxon>
        <taxon>Alphaproteobacteria</taxon>
        <taxon>Holosporales</taxon>
        <taxon>Candidatus Paracaedibacteraceae</taxon>
        <taxon>Candidatus Bodocaedibacter</taxon>
    </lineage>
</organism>
<proteinExistence type="inferred from homology"/>
<dbReference type="GO" id="GO:0030527">
    <property type="term" value="F:structural constituent of chromatin"/>
    <property type="evidence" value="ECO:0007669"/>
    <property type="project" value="InterPro"/>
</dbReference>
<accession>A0A7L9RTF6</accession>
<name>A0A7L9RTF6_9PROT</name>
<sequence length="92" mass="9889">MNTTDLIDAIAKQTGMTKVDSKNVLHGIFDTISQTLKSGDEVRVSGFGTFVGKKQEARQGRNPQTGAAISIPASIQAKFRPAKELKETLNGK</sequence>
<evidence type="ECO:0000313" key="6">
    <source>
        <dbReference type="Proteomes" id="UP000594001"/>
    </source>
</evidence>
<dbReference type="PRINTS" id="PR01727">
    <property type="entry name" value="DNABINDINGHU"/>
</dbReference>
<dbReference type="Pfam" id="PF00216">
    <property type="entry name" value="Bac_DNA_binding"/>
    <property type="match status" value="1"/>
</dbReference>
<evidence type="ECO:0000256" key="1">
    <source>
        <dbReference type="ARBA" id="ARBA00010529"/>
    </source>
</evidence>